<evidence type="ECO:0000313" key="2">
    <source>
        <dbReference type="EMBL" id="KAL2076459.1"/>
    </source>
</evidence>
<proteinExistence type="predicted"/>
<comment type="caution">
    <text evidence="2">The sequence shown here is derived from an EMBL/GenBank/DDBJ whole genome shotgun (WGS) entry which is preliminary data.</text>
</comment>
<dbReference type="PANTHER" id="PTHR31751">
    <property type="entry name" value="SI:CH211-108C17.2-RELATED-RELATED"/>
    <property type="match status" value="1"/>
</dbReference>
<keyword evidence="3" id="KW-1185">Reference proteome</keyword>
<gene>
    <name evidence="2" type="ORF">ACEWY4_027923</name>
</gene>
<dbReference type="EMBL" id="JBHFQA010000339">
    <property type="protein sequence ID" value="KAL2076459.1"/>
    <property type="molecule type" value="Genomic_DNA"/>
</dbReference>
<protein>
    <recommendedName>
        <fullName evidence="4">Transposase</fullName>
    </recommendedName>
</protein>
<organism evidence="2 3">
    <name type="scientific">Coilia grayii</name>
    <name type="common">Gray's grenadier anchovy</name>
    <dbReference type="NCBI Taxonomy" id="363190"/>
    <lineage>
        <taxon>Eukaryota</taxon>
        <taxon>Metazoa</taxon>
        <taxon>Chordata</taxon>
        <taxon>Craniata</taxon>
        <taxon>Vertebrata</taxon>
        <taxon>Euteleostomi</taxon>
        <taxon>Actinopterygii</taxon>
        <taxon>Neopterygii</taxon>
        <taxon>Teleostei</taxon>
        <taxon>Clupei</taxon>
        <taxon>Clupeiformes</taxon>
        <taxon>Clupeoidei</taxon>
        <taxon>Engraulidae</taxon>
        <taxon>Coilinae</taxon>
        <taxon>Coilia</taxon>
    </lineage>
</organism>
<name>A0ABD1INQ2_9TELE</name>
<evidence type="ECO:0008006" key="4">
    <source>
        <dbReference type="Google" id="ProtNLM"/>
    </source>
</evidence>
<feature type="region of interest" description="Disordered" evidence="1">
    <location>
        <begin position="1"/>
        <end position="21"/>
    </location>
</feature>
<feature type="compositionally biased region" description="Polar residues" evidence="1">
    <location>
        <begin position="67"/>
        <end position="80"/>
    </location>
</feature>
<evidence type="ECO:0000313" key="3">
    <source>
        <dbReference type="Proteomes" id="UP001591681"/>
    </source>
</evidence>
<dbReference type="AlphaFoldDB" id="A0ABD1INQ2"/>
<feature type="region of interest" description="Disordered" evidence="1">
    <location>
        <begin position="42"/>
        <end position="93"/>
    </location>
</feature>
<feature type="region of interest" description="Disordered" evidence="1">
    <location>
        <begin position="152"/>
        <end position="181"/>
    </location>
</feature>
<sequence length="697" mass="78574">MIHLRRKLHGQQVTSPPRPTVEWSADFELDLEFSDTEFNIPIPIEPTPKKYRKNDEEHSVMTEKAGPSTQQAAVLSNPQTGAPGATDSEQASTSHAYFQPPLSRDVACQTDHLETRTVGTQLSLKTLQPHFRSEGVQATVFSKDCGVGTSSVDPLLLSSTPVRRPPKRPRLDLEEELEDDPLEGSALLEASMEQESMYDPANTATSLDSTLQSEDSSTPTHSSNKYIVYESCIMELFSVCPVCTRVCDVRTQRLGTFLSVKQQCPHCTYTRHWNSQPILGSTPAGNLHLSAAVYLNGASFIQIEKVFNAMKLQLFRYETFRRHARAFIEPAVIHHWKVTRDATLQRLSQEEKVILGGDMRADSPGHSAKYGSYTMMDLHTNTIVDIQLVQSNEVGGNMEKEGLTRSLSLLESCGVNIDCIVTDRHPQVQKFLRERNITHYYDVWHFAKGISKKLEAISKQKDCEKLKKWMKSINNHIYWTAAGSTSGPERIAKWAAILNHVRDVHTHEDPLYPKCEHAIRKTTDKSKWLQAGTPVFYKLEKAMTNKRTLKDVAKLSPHHQTSSLEAFHAVILRFAPKNVVFPFIGMLCRLYLAAMHYNENANRPQAQTAEGVPLFKISFPKSRKGECRVKPQKTQPTFGYVTVLMDLIFEEVLVNPTPYTDALLAIHVPEDLSAQFEKPDKEEVIANFVSRFTRGAV</sequence>
<evidence type="ECO:0000256" key="1">
    <source>
        <dbReference type="SAM" id="MobiDB-lite"/>
    </source>
</evidence>
<accession>A0ABD1INQ2</accession>
<feature type="compositionally biased region" description="Polar residues" evidence="1">
    <location>
        <begin position="202"/>
        <end position="222"/>
    </location>
</feature>
<dbReference type="Proteomes" id="UP001591681">
    <property type="component" value="Unassembled WGS sequence"/>
</dbReference>
<reference evidence="2 3" key="1">
    <citation type="submission" date="2024-09" db="EMBL/GenBank/DDBJ databases">
        <title>A chromosome-level genome assembly of Gray's grenadier anchovy, Coilia grayii.</title>
        <authorList>
            <person name="Fu Z."/>
        </authorList>
    </citation>
    <scope>NUCLEOTIDE SEQUENCE [LARGE SCALE GENOMIC DNA]</scope>
    <source>
        <strain evidence="2">G4</strain>
        <tissue evidence="2">Muscle</tissue>
    </source>
</reference>
<feature type="region of interest" description="Disordered" evidence="1">
    <location>
        <begin position="195"/>
        <end position="222"/>
    </location>
</feature>
<dbReference type="PANTHER" id="PTHR31751:SF44">
    <property type="entry name" value="SI:CH211-211K8.4-RELATED"/>
    <property type="match status" value="1"/>
</dbReference>
<feature type="compositionally biased region" description="Polar residues" evidence="1">
    <location>
        <begin position="152"/>
        <end position="161"/>
    </location>
</feature>